<name>A0A5J5G5Q1_9GAMM</name>
<dbReference type="GO" id="GO:0004040">
    <property type="term" value="F:amidase activity"/>
    <property type="evidence" value="ECO:0007669"/>
    <property type="project" value="InterPro"/>
</dbReference>
<dbReference type="PANTHER" id="PTHR40572:SF1">
    <property type="entry name" value="PROTEIN BAX"/>
    <property type="match status" value="1"/>
</dbReference>
<accession>A0A5J5G5Q1</accession>
<dbReference type="InterPro" id="IPR053195">
    <property type="entry name" value="Bax-like"/>
</dbReference>
<dbReference type="EMBL" id="VYKJ01000001">
    <property type="protein sequence ID" value="KAA9002539.1"/>
    <property type="molecule type" value="Genomic_DNA"/>
</dbReference>
<feature type="signal peptide" evidence="1">
    <location>
        <begin position="1"/>
        <end position="25"/>
    </location>
</feature>
<evidence type="ECO:0000259" key="2">
    <source>
        <dbReference type="SMART" id="SM00047"/>
    </source>
</evidence>
<organism evidence="3 5">
    <name type="scientific">Affinibrenneria salicis</name>
    <dbReference type="NCBI Taxonomy" id="2590031"/>
    <lineage>
        <taxon>Bacteria</taxon>
        <taxon>Pseudomonadati</taxon>
        <taxon>Pseudomonadota</taxon>
        <taxon>Gammaproteobacteria</taxon>
        <taxon>Enterobacterales</taxon>
        <taxon>Pectobacteriaceae</taxon>
        <taxon>Affinibrenneria</taxon>
    </lineage>
</organism>
<gene>
    <name evidence="3" type="ORF">FJU30_00590</name>
    <name evidence="4" type="ORF">FJU30_04175</name>
</gene>
<feature type="chain" id="PRO_5044097380" evidence="1">
    <location>
        <begin position="26"/>
        <end position="266"/>
    </location>
</feature>
<comment type="caution">
    <text evidence="3">The sequence shown here is derived from an EMBL/GenBank/DDBJ whole genome shotgun (WGS) entry which is preliminary data.</text>
</comment>
<dbReference type="AlphaFoldDB" id="A0A5J5G5Q1"/>
<dbReference type="Proteomes" id="UP000335415">
    <property type="component" value="Unassembled WGS sequence"/>
</dbReference>
<dbReference type="OrthoDB" id="9788155at2"/>
<keyword evidence="5" id="KW-1185">Reference proteome</keyword>
<evidence type="ECO:0000256" key="1">
    <source>
        <dbReference type="SAM" id="SignalP"/>
    </source>
</evidence>
<evidence type="ECO:0000313" key="4">
    <source>
        <dbReference type="EMBL" id="KAA9003173.1"/>
    </source>
</evidence>
<evidence type="ECO:0000313" key="5">
    <source>
        <dbReference type="Proteomes" id="UP000335415"/>
    </source>
</evidence>
<protein>
    <submittedName>
        <fullName evidence="3">Protein bax</fullName>
    </submittedName>
</protein>
<sequence length="266" mass="30251">MPSALMRTVCGFAFLIVLLAAPAWASSDRRTAAADEEYSRNNVQQHLPDLRKYPSGTPRKKAFLQAVVPVITQQNQIIRQERDWLLNKRHSATWAAADAQRLQQICSRYRVSCGANAKQVNWDALLKRVNTLPVHLVATQAATESGWGTSKLAQQNNNLFGLRCAHRRCGQRNAQSGYQSYGSIVESVRDYMLNMNTHGAYQSLRESRERQRDSNEADKARHLINDLDNYSQRGETYNRYLHTILDHNEHLISQIQRTTTTAVDAI</sequence>
<proteinExistence type="predicted"/>
<dbReference type="InterPro" id="IPR002901">
    <property type="entry name" value="MGlyc_endo_b_GlcNAc-like_dom"/>
</dbReference>
<evidence type="ECO:0000313" key="3">
    <source>
        <dbReference type="EMBL" id="KAA9002539.1"/>
    </source>
</evidence>
<dbReference type="NCBIfam" id="NF007681">
    <property type="entry name" value="PRK10356.1"/>
    <property type="match status" value="1"/>
</dbReference>
<dbReference type="Gene3D" id="1.10.530.10">
    <property type="match status" value="1"/>
</dbReference>
<dbReference type="EMBL" id="VYKJ01000001">
    <property type="protein sequence ID" value="KAA9003173.1"/>
    <property type="molecule type" value="Genomic_DNA"/>
</dbReference>
<reference evidence="3 5" key="1">
    <citation type="submission" date="2019-09" db="EMBL/GenBank/DDBJ databases">
        <authorList>
            <person name="Li Y."/>
        </authorList>
    </citation>
    <scope>NUCLEOTIDE SEQUENCE [LARGE SCALE GENOMIC DNA]</scope>
    <source>
        <strain evidence="3 5">L3-3HA</strain>
    </source>
</reference>
<dbReference type="PANTHER" id="PTHR40572">
    <property type="entry name" value="PROTEIN BAX"/>
    <property type="match status" value="1"/>
</dbReference>
<dbReference type="SMART" id="SM00047">
    <property type="entry name" value="LYZ2"/>
    <property type="match status" value="1"/>
</dbReference>
<dbReference type="Pfam" id="PF01832">
    <property type="entry name" value="Glucosaminidase"/>
    <property type="match status" value="1"/>
</dbReference>
<dbReference type="RefSeq" id="WP_150433510.1">
    <property type="nucleotide sequence ID" value="NZ_VYKJ01000001.1"/>
</dbReference>
<feature type="domain" description="Mannosyl-glycoprotein endo-beta-N-acetylglucosamidase-like" evidence="2">
    <location>
        <begin position="110"/>
        <end position="238"/>
    </location>
</feature>
<keyword evidence="1" id="KW-0732">Signal</keyword>